<organism evidence="4 5">
    <name type="scientific">Ceratopteris richardii</name>
    <name type="common">Triangle waterfern</name>
    <dbReference type="NCBI Taxonomy" id="49495"/>
    <lineage>
        <taxon>Eukaryota</taxon>
        <taxon>Viridiplantae</taxon>
        <taxon>Streptophyta</taxon>
        <taxon>Embryophyta</taxon>
        <taxon>Tracheophyta</taxon>
        <taxon>Polypodiopsida</taxon>
        <taxon>Polypodiidae</taxon>
        <taxon>Polypodiales</taxon>
        <taxon>Pteridineae</taxon>
        <taxon>Pteridaceae</taxon>
        <taxon>Parkerioideae</taxon>
        <taxon>Ceratopteris</taxon>
    </lineage>
</organism>
<keyword evidence="5" id="KW-1185">Reference proteome</keyword>
<evidence type="ECO:0000256" key="2">
    <source>
        <dbReference type="SAM" id="MobiDB-lite"/>
    </source>
</evidence>
<dbReference type="AlphaFoldDB" id="A0A8T2V117"/>
<keyword evidence="1" id="KW-0863">Zinc-finger</keyword>
<feature type="compositionally biased region" description="Basic residues" evidence="2">
    <location>
        <begin position="58"/>
        <end position="73"/>
    </location>
</feature>
<keyword evidence="1" id="KW-0862">Zinc</keyword>
<comment type="caution">
    <text evidence="4">The sequence shown here is derived from an EMBL/GenBank/DDBJ whole genome shotgun (WGS) entry which is preliminary data.</text>
</comment>
<dbReference type="SUPFAM" id="SSF57756">
    <property type="entry name" value="Retrovirus zinc finger-like domains"/>
    <property type="match status" value="1"/>
</dbReference>
<dbReference type="Pfam" id="PF22936">
    <property type="entry name" value="Pol_BBD"/>
    <property type="match status" value="1"/>
</dbReference>
<dbReference type="OrthoDB" id="2015125at2759"/>
<evidence type="ECO:0000256" key="1">
    <source>
        <dbReference type="PROSITE-ProRule" id="PRU00047"/>
    </source>
</evidence>
<dbReference type="InterPro" id="IPR054722">
    <property type="entry name" value="PolX-like_BBD"/>
</dbReference>
<keyword evidence="1" id="KW-0479">Metal-binding</keyword>
<dbReference type="OMA" id="EDENIWY"/>
<accession>A0A8T2V117</accession>
<feature type="region of interest" description="Disordered" evidence="2">
    <location>
        <begin position="1"/>
        <end position="110"/>
    </location>
</feature>
<dbReference type="GO" id="GO:0008270">
    <property type="term" value="F:zinc ion binding"/>
    <property type="evidence" value="ECO:0007669"/>
    <property type="project" value="UniProtKB-KW"/>
</dbReference>
<feature type="region of interest" description="Disordered" evidence="2">
    <location>
        <begin position="140"/>
        <end position="159"/>
    </location>
</feature>
<dbReference type="InterPro" id="IPR001878">
    <property type="entry name" value="Znf_CCHC"/>
</dbReference>
<feature type="domain" description="CCHC-type" evidence="3">
    <location>
        <begin position="119"/>
        <end position="132"/>
    </location>
</feature>
<dbReference type="EMBL" id="CM035410">
    <property type="protein sequence ID" value="KAH7437899.1"/>
    <property type="molecule type" value="Genomic_DNA"/>
</dbReference>
<dbReference type="Proteomes" id="UP000825935">
    <property type="component" value="Chromosome 5"/>
</dbReference>
<dbReference type="PROSITE" id="PS50158">
    <property type="entry name" value="ZF_CCHC"/>
    <property type="match status" value="1"/>
</dbReference>
<name>A0A8T2V117_CERRI</name>
<sequence>MMLNLKSIKLWPPKSKGGKQKNGKRGIGESCSSFRKSLLIGGPKGKDNHNQMLYAGRGKGRNSRGGSRGKGRGHNNSNYNQNTSEDNKDASNANTQGRGRGRSRGRGGGSYNSHKGITCYHCGKVGQYASDCWLKNGRPNGGNQKNQSNYASTSSEGSKDTLLAMRHEYRSSCEDDKKWYIDSGCSNHMSCQGSLFANLQVPSGKGCVGTGDDTQHMIEHIGDIRLGDTSRAKALSNVLHVPTISKNLISVGQMVEKGYHVIFNENGCSIKNPKEGFKVIA</sequence>
<dbReference type="PANTHER" id="PTHR47592:SF27">
    <property type="entry name" value="OS08G0421700 PROTEIN"/>
    <property type="match status" value="1"/>
</dbReference>
<dbReference type="GO" id="GO:0003676">
    <property type="term" value="F:nucleic acid binding"/>
    <property type="evidence" value="ECO:0007669"/>
    <property type="project" value="InterPro"/>
</dbReference>
<feature type="compositionally biased region" description="Polar residues" evidence="2">
    <location>
        <begin position="141"/>
        <end position="156"/>
    </location>
</feature>
<protein>
    <recommendedName>
        <fullName evidence="3">CCHC-type domain-containing protein</fullName>
    </recommendedName>
</protein>
<evidence type="ECO:0000313" key="5">
    <source>
        <dbReference type="Proteomes" id="UP000825935"/>
    </source>
</evidence>
<dbReference type="PANTHER" id="PTHR47592">
    <property type="entry name" value="PBF68 PROTEIN"/>
    <property type="match status" value="1"/>
</dbReference>
<evidence type="ECO:0000259" key="3">
    <source>
        <dbReference type="PROSITE" id="PS50158"/>
    </source>
</evidence>
<proteinExistence type="predicted"/>
<evidence type="ECO:0000313" key="4">
    <source>
        <dbReference type="EMBL" id="KAH7437899.1"/>
    </source>
</evidence>
<feature type="compositionally biased region" description="Polar residues" evidence="2">
    <location>
        <begin position="79"/>
        <end position="96"/>
    </location>
</feature>
<gene>
    <name evidence="4" type="ORF">KP509_05G094300</name>
</gene>
<reference evidence="4" key="1">
    <citation type="submission" date="2021-08" db="EMBL/GenBank/DDBJ databases">
        <title>WGS assembly of Ceratopteris richardii.</title>
        <authorList>
            <person name="Marchant D.B."/>
            <person name="Chen G."/>
            <person name="Jenkins J."/>
            <person name="Shu S."/>
            <person name="Leebens-Mack J."/>
            <person name="Grimwood J."/>
            <person name="Schmutz J."/>
            <person name="Soltis P."/>
            <person name="Soltis D."/>
            <person name="Chen Z.-H."/>
        </authorList>
    </citation>
    <scope>NUCLEOTIDE SEQUENCE</scope>
    <source>
        <strain evidence="4">Whitten #5841</strain>
        <tissue evidence="4">Leaf</tissue>
    </source>
</reference>
<dbReference type="InterPro" id="IPR036875">
    <property type="entry name" value="Znf_CCHC_sf"/>
</dbReference>